<evidence type="ECO:0000313" key="1">
    <source>
        <dbReference type="EMBL" id="CAG2245543.1"/>
    </source>
</evidence>
<dbReference type="OrthoDB" id="6765410at2759"/>
<gene>
    <name evidence="1" type="ORF">MEDL_57554</name>
</gene>
<organism evidence="1 2">
    <name type="scientific">Mytilus edulis</name>
    <name type="common">Blue mussel</name>
    <dbReference type="NCBI Taxonomy" id="6550"/>
    <lineage>
        <taxon>Eukaryota</taxon>
        <taxon>Metazoa</taxon>
        <taxon>Spiralia</taxon>
        <taxon>Lophotrochozoa</taxon>
        <taxon>Mollusca</taxon>
        <taxon>Bivalvia</taxon>
        <taxon>Autobranchia</taxon>
        <taxon>Pteriomorphia</taxon>
        <taxon>Mytilida</taxon>
        <taxon>Mytiloidea</taxon>
        <taxon>Mytilidae</taxon>
        <taxon>Mytilinae</taxon>
        <taxon>Mytilus</taxon>
    </lineage>
</organism>
<name>A0A8S3UT05_MYTED</name>
<protein>
    <submittedName>
        <fullName evidence="1">Uncharacterized protein</fullName>
    </submittedName>
</protein>
<dbReference type="Proteomes" id="UP000683360">
    <property type="component" value="Unassembled WGS sequence"/>
</dbReference>
<comment type="caution">
    <text evidence="1">The sequence shown here is derived from an EMBL/GenBank/DDBJ whole genome shotgun (WGS) entry which is preliminary data.</text>
</comment>
<proteinExistence type="predicted"/>
<accession>A0A8S3UT05</accession>
<keyword evidence="2" id="KW-1185">Reference proteome</keyword>
<sequence length="376" mass="41527">MKTETHSKILLNLAWEAVKPTYNEKTDIHEICQMSLNDAKKDDHIDEEDNILPIFGEFGSIIETDNNLSSAFTVEDTIMASNLRTIVPSTVFQLPLSSINISPFLPFCEIPPKPSSTPSSGVFVHSSLITTHTPPPSPSASTSSITSVIPSSSQSSTTIFQSSDFPTMHHSLSYQKFEVMVSLPFSSPLIQTAAVTVASPLFQTSAIIVASPLLHTAVLVVSSPRLQTCAMIPSYQSIQTSSLYVLPYRQQFAEMLHHYSSENSAIMLSVLSLPSLWTQAETKNKQHTNSRLSTEPDQLQIQPPQQYIPSININEISFEHSDNGNIKVLGKGATAEVLQGNLHNDCWVKKIAIKLLLMTSTKTLVTFLKKREYCKF</sequence>
<dbReference type="AlphaFoldDB" id="A0A8S3UT05"/>
<evidence type="ECO:0000313" key="2">
    <source>
        <dbReference type="Proteomes" id="UP000683360"/>
    </source>
</evidence>
<reference evidence="1" key="1">
    <citation type="submission" date="2021-03" db="EMBL/GenBank/DDBJ databases">
        <authorList>
            <person name="Bekaert M."/>
        </authorList>
    </citation>
    <scope>NUCLEOTIDE SEQUENCE</scope>
</reference>
<dbReference type="EMBL" id="CAJPWZ010002776">
    <property type="protein sequence ID" value="CAG2245543.1"/>
    <property type="molecule type" value="Genomic_DNA"/>
</dbReference>